<dbReference type="Pfam" id="PF13616">
    <property type="entry name" value="Rotamase_3"/>
    <property type="match status" value="1"/>
</dbReference>
<dbReference type="InterPro" id="IPR027304">
    <property type="entry name" value="Trigger_fact/SurA_dom_sf"/>
</dbReference>
<feature type="transmembrane region" description="Helical" evidence="12">
    <location>
        <begin position="12"/>
        <end position="31"/>
    </location>
</feature>
<dbReference type="AlphaFoldDB" id="A0A1W2CAS6"/>
<evidence type="ECO:0000313" key="14">
    <source>
        <dbReference type="EMBL" id="SMC82303.1"/>
    </source>
</evidence>
<evidence type="ECO:0000256" key="12">
    <source>
        <dbReference type="SAM" id="Phobius"/>
    </source>
</evidence>
<dbReference type="PANTHER" id="PTHR47529:SF1">
    <property type="entry name" value="PERIPLASMIC CHAPERONE PPID"/>
    <property type="match status" value="1"/>
</dbReference>
<evidence type="ECO:0000256" key="2">
    <source>
        <dbReference type="ARBA" id="ARBA00022475"/>
    </source>
</evidence>
<keyword evidence="7" id="KW-0143">Chaperone</keyword>
<proteinExistence type="inferred from homology"/>
<dbReference type="Pfam" id="PF13623">
    <property type="entry name" value="SurA_N_2"/>
    <property type="match status" value="1"/>
</dbReference>
<evidence type="ECO:0000256" key="6">
    <source>
        <dbReference type="ARBA" id="ARBA00023136"/>
    </source>
</evidence>
<evidence type="ECO:0000256" key="3">
    <source>
        <dbReference type="ARBA" id="ARBA00022519"/>
    </source>
</evidence>
<accession>A0A1W2CAS6</accession>
<dbReference type="SUPFAM" id="SSF109998">
    <property type="entry name" value="Triger factor/SurA peptide-binding domain-like"/>
    <property type="match status" value="1"/>
</dbReference>
<dbReference type="Gene3D" id="1.10.4030.10">
    <property type="entry name" value="Porin chaperone SurA, peptide-binding domain"/>
    <property type="match status" value="1"/>
</dbReference>
<keyword evidence="6 12" id="KW-0472">Membrane</keyword>
<keyword evidence="11" id="KW-0697">Rotamase</keyword>
<dbReference type="EMBL" id="FWXS01000009">
    <property type="protein sequence ID" value="SMC82303.1"/>
    <property type="molecule type" value="Genomic_DNA"/>
</dbReference>
<dbReference type="InterPro" id="IPR000297">
    <property type="entry name" value="PPIase_PpiC"/>
</dbReference>
<dbReference type="GO" id="GO:0005886">
    <property type="term" value="C:plasma membrane"/>
    <property type="evidence" value="ECO:0007669"/>
    <property type="project" value="UniProtKB-SubCell"/>
</dbReference>
<evidence type="ECO:0000259" key="13">
    <source>
        <dbReference type="PROSITE" id="PS50198"/>
    </source>
</evidence>
<keyword evidence="11 14" id="KW-0413">Isomerase</keyword>
<dbReference type="PROSITE" id="PS50198">
    <property type="entry name" value="PPIC_PPIASE_2"/>
    <property type="match status" value="1"/>
</dbReference>
<comment type="subcellular location">
    <subcellularLocation>
        <location evidence="1">Cell inner membrane</location>
        <topology evidence="1">Single-pass type II membrane protein</topology>
        <orientation evidence="1">Periplasmic side</orientation>
    </subcellularLocation>
</comment>
<evidence type="ECO:0000256" key="5">
    <source>
        <dbReference type="ARBA" id="ARBA00022989"/>
    </source>
</evidence>
<evidence type="ECO:0000256" key="8">
    <source>
        <dbReference type="ARBA" id="ARBA00038408"/>
    </source>
</evidence>
<sequence length="727" mass="79407">MAILAEIRKQTWLLIVVIGIAMVAFLAGDLFSENSVLKRAFTGDPNEIGSVNGNSITLGEYVNAQNRLSSQGASINQVSQQVWNALVSQKLIKERAESAGITASDEEVWNFMAQRYGMTSGEELKTQVGMIKTQAQQGASGAAEAYQNFLADFENARPELLYQKYLDLVMMGVAVTNEEAKLQQIGNIQNANIEYAFISYDDLKKKYNVKVTDDEINAYVKKYPKKYEKQAMVDLSYVYFAAQPSKADEDATLAGINKFLSKSVNVDQVNNITDTIEAFSSAINDSVYVTKHSDRPFMSQYVTKKQIEAATQLPQEYRDFLLSGQVGQVGGPFKTGNAYQLIKVSKTKAISDSISSSHILISYAGSQIAQNNPSITRTREQAKVLADSIFNMAKSTPANFTNLVSTYSDDAGSKAKNGSIGWTSRNAQNIEPQYLQSIVEAPKGNISLAESKVGFHIIRVDEIKTEPGYLIANIFKDIKPSQGTSDKNHSDAIKFAQDVTGKSLNEFANIAQKRNFNYNTADNVERYSPMPILDPASGISNEKDDEILKWAFSKKTEVGNSFLFTTSNEDQIIVYLSAKTPKGLASAKSVRAEIEPIILQQKLADEVNKKLGANPSVDAFVSNFGAQKGTSNTTFGSAQLIGKGQEPKVAGAAFGLKPNSTSKAIAGKAGVYIVKTISVDAAPKVEDATFLVDQLNNTQSQKVGQQLLPSMIGAANIEDFRVERLDR</sequence>
<keyword evidence="15" id="KW-1185">Reference proteome</keyword>
<keyword evidence="2" id="KW-1003">Cell membrane</keyword>
<evidence type="ECO:0000256" key="10">
    <source>
        <dbReference type="ARBA" id="ARBA00042775"/>
    </source>
</evidence>
<gene>
    <name evidence="14" type="ORF">SAMN06296427_109140</name>
</gene>
<evidence type="ECO:0000256" key="9">
    <source>
        <dbReference type="ARBA" id="ARBA00040743"/>
    </source>
</evidence>
<reference evidence="14 15" key="1">
    <citation type="submission" date="2017-04" db="EMBL/GenBank/DDBJ databases">
        <authorList>
            <person name="Afonso C.L."/>
            <person name="Miller P.J."/>
            <person name="Scott M.A."/>
            <person name="Spackman E."/>
            <person name="Goraichik I."/>
            <person name="Dimitrov K.M."/>
            <person name="Suarez D.L."/>
            <person name="Swayne D.E."/>
        </authorList>
    </citation>
    <scope>NUCLEOTIDE SEQUENCE [LARGE SCALE GENOMIC DNA]</scope>
    <source>
        <strain evidence="14 15">CGMCC 1.12708</strain>
    </source>
</reference>
<dbReference type="InterPro" id="IPR052029">
    <property type="entry name" value="PpiD_chaperone"/>
</dbReference>
<evidence type="ECO:0000256" key="7">
    <source>
        <dbReference type="ARBA" id="ARBA00023186"/>
    </source>
</evidence>
<organism evidence="14 15">
    <name type="scientific">Moheibacter sediminis</name>
    <dbReference type="NCBI Taxonomy" id="1434700"/>
    <lineage>
        <taxon>Bacteria</taxon>
        <taxon>Pseudomonadati</taxon>
        <taxon>Bacteroidota</taxon>
        <taxon>Flavobacteriia</taxon>
        <taxon>Flavobacteriales</taxon>
        <taxon>Weeksellaceae</taxon>
        <taxon>Moheibacter</taxon>
    </lineage>
</organism>
<evidence type="ECO:0000256" key="1">
    <source>
        <dbReference type="ARBA" id="ARBA00004382"/>
    </source>
</evidence>
<feature type="domain" description="PpiC" evidence="13">
    <location>
        <begin position="351"/>
        <end position="462"/>
    </location>
</feature>
<comment type="similarity">
    <text evidence="8">Belongs to the PpiD chaperone family.</text>
</comment>
<evidence type="ECO:0000256" key="4">
    <source>
        <dbReference type="ARBA" id="ARBA00022692"/>
    </source>
</evidence>
<protein>
    <recommendedName>
        <fullName evidence="9">Periplasmic chaperone PpiD</fullName>
    </recommendedName>
    <alternativeName>
        <fullName evidence="10">Periplasmic folding chaperone</fullName>
    </alternativeName>
</protein>
<keyword evidence="4 12" id="KW-0812">Transmembrane</keyword>
<dbReference type="RefSeq" id="WP_084018202.1">
    <property type="nucleotide sequence ID" value="NZ_FWXS01000009.1"/>
</dbReference>
<dbReference type="PANTHER" id="PTHR47529">
    <property type="entry name" value="PEPTIDYL-PROLYL CIS-TRANS ISOMERASE D"/>
    <property type="match status" value="1"/>
</dbReference>
<name>A0A1W2CAS6_9FLAO</name>
<evidence type="ECO:0000313" key="15">
    <source>
        <dbReference type="Proteomes" id="UP000192393"/>
    </source>
</evidence>
<dbReference type="SUPFAM" id="SSF54534">
    <property type="entry name" value="FKBP-like"/>
    <property type="match status" value="1"/>
</dbReference>
<dbReference type="Gene3D" id="3.10.50.40">
    <property type="match status" value="1"/>
</dbReference>
<dbReference type="GO" id="GO:0003755">
    <property type="term" value="F:peptidyl-prolyl cis-trans isomerase activity"/>
    <property type="evidence" value="ECO:0007669"/>
    <property type="project" value="UniProtKB-KW"/>
</dbReference>
<dbReference type="Proteomes" id="UP000192393">
    <property type="component" value="Unassembled WGS sequence"/>
</dbReference>
<evidence type="ECO:0000256" key="11">
    <source>
        <dbReference type="PROSITE-ProRule" id="PRU00278"/>
    </source>
</evidence>
<dbReference type="STRING" id="1434700.SAMN06296427_109140"/>
<keyword evidence="5 12" id="KW-1133">Transmembrane helix</keyword>
<keyword evidence="3" id="KW-0997">Cell inner membrane</keyword>
<dbReference type="OrthoDB" id="9812372at2"/>
<dbReference type="InterPro" id="IPR046357">
    <property type="entry name" value="PPIase_dom_sf"/>
</dbReference>